<dbReference type="Gene3D" id="3.40.50.2300">
    <property type="match status" value="1"/>
</dbReference>
<dbReference type="Pfam" id="PF00158">
    <property type="entry name" value="Sigma54_activat"/>
    <property type="match status" value="1"/>
</dbReference>
<dbReference type="Proteomes" id="UP000178724">
    <property type="component" value="Unassembled WGS sequence"/>
</dbReference>
<dbReference type="InterPro" id="IPR001789">
    <property type="entry name" value="Sig_transdc_resp-reg_receiver"/>
</dbReference>
<feature type="domain" description="Sigma-54 factor interaction" evidence="4">
    <location>
        <begin position="139"/>
        <end position="342"/>
    </location>
</feature>
<dbReference type="SMART" id="SM00448">
    <property type="entry name" value="REC"/>
    <property type="match status" value="1"/>
</dbReference>
<dbReference type="InterPro" id="IPR002078">
    <property type="entry name" value="Sigma_54_int"/>
</dbReference>
<gene>
    <name evidence="6" type="ORF">A2625_05870</name>
</gene>
<keyword evidence="2" id="KW-0067">ATP-binding</keyword>
<keyword evidence="1" id="KW-0547">Nucleotide-binding</keyword>
<evidence type="ECO:0000313" key="6">
    <source>
        <dbReference type="EMBL" id="OGB89642.1"/>
    </source>
</evidence>
<dbReference type="Gene3D" id="1.10.8.60">
    <property type="match status" value="1"/>
</dbReference>
<dbReference type="SUPFAM" id="SSF52540">
    <property type="entry name" value="P-loop containing nucleoside triphosphate hydrolases"/>
    <property type="match status" value="1"/>
</dbReference>
<dbReference type="SUPFAM" id="SSF52172">
    <property type="entry name" value="CheY-like"/>
    <property type="match status" value="1"/>
</dbReference>
<proteinExistence type="predicted"/>
<evidence type="ECO:0000256" key="3">
    <source>
        <dbReference type="PROSITE-ProRule" id="PRU00169"/>
    </source>
</evidence>
<dbReference type="Pfam" id="PF00072">
    <property type="entry name" value="Response_reg"/>
    <property type="match status" value="1"/>
</dbReference>
<dbReference type="InterPro" id="IPR011006">
    <property type="entry name" value="CheY-like_superfamily"/>
</dbReference>
<dbReference type="Pfam" id="PF25601">
    <property type="entry name" value="AAA_lid_14"/>
    <property type="match status" value="1"/>
</dbReference>
<protein>
    <recommendedName>
        <fullName evidence="8">Sigma-54-dependent Fis family transcriptional regulator</fullName>
    </recommendedName>
</protein>
<dbReference type="PROSITE" id="PS50110">
    <property type="entry name" value="RESPONSE_REGULATORY"/>
    <property type="match status" value="1"/>
</dbReference>
<feature type="domain" description="Response regulatory" evidence="5">
    <location>
        <begin position="3"/>
        <end position="116"/>
    </location>
</feature>
<dbReference type="GO" id="GO:0000160">
    <property type="term" value="P:phosphorelay signal transduction system"/>
    <property type="evidence" value="ECO:0007669"/>
    <property type="project" value="InterPro"/>
</dbReference>
<dbReference type="AlphaFoldDB" id="A0A1F4Q322"/>
<feature type="modified residue" description="4-aspartylphosphate" evidence="3">
    <location>
        <position position="51"/>
    </location>
</feature>
<sequence>MNKILIVDDELSIRESFSLILGEKYRLLLAASGEAALKYAAGEKIDLAYLDIRMPGLDGLETLNRLKEIDPAIEAVMITAVNDVSKASEAIKYGARDYIIKPFDVNAILKLTDSILRKKSLEQEGENIRKETGKGAARLVGQSEKIEMIRKTVSKIASKNLRVLILGEPGTEKDAVAELIHENGRAEFPLLTLNLSPTMSQTGIRTALFGKSSGGTTADLQKKTGLIESARGGTLFLNNVEYLPAGLLAAPAEARLIAGSSANLAESSKENYEYFSEVLLGIPPLRERLSDLPLLTKRYLELFGEQYAREVELGPEIEEIFSNYDWPGNTAQLKSLMKRLVINAGSGKITPADLPVDLLLKAPGAPGADYFSNFEREYCRRILEESGGDKERAAAVLEINQALLESKL</sequence>
<evidence type="ECO:0000259" key="4">
    <source>
        <dbReference type="PROSITE" id="PS50045"/>
    </source>
</evidence>
<evidence type="ECO:0008006" key="8">
    <source>
        <dbReference type="Google" id="ProtNLM"/>
    </source>
</evidence>
<dbReference type="InterPro" id="IPR058031">
    <property type="entry name" value="AAA_lid_NorR"/>
</dbReference>
<dbReference type="EMBL" id="METM01000021">
    <property type="protein sequence ID" value="OGB89642.1"/>
    <property type="molecule type" value="Genomic_DNA"/>
</dbReference>
<organism evidence="6 7">
    <name type="scientific">candidate division WOR-1 bacterium RIFCSPHIGHO2_01_FULL_53_15</name>
    <dbReference type="NCBI Taxonomy" id="1802564"/>
    <lineage>
        <taxon>Bacteria</taxon>
        <taxon>Bacillati</taxon>
        <taxon>Saganbacteria</taxon>
    </lineage>
</organism>
<reference evidence="6 7" key="1">
    <citation type="journal article" date="2016" name="Nat. Commun.">
        <title>Thousands of microbial genomes shed light on interconnected biogeochemical processes in an aquifer system.</title>
        <authorList>
            <person name="Anantharaman K."/>
            <person name="Brown C.T."/>
            <person name="Hug L.A."/>
            <person name="Sharon I."/>
            <person name="Castelle C.J."/>
            <person name="Probst A.J."/>
            <person name="Thomas B.C."/>
            <person name="Singh A."/>
            <person name="Wilkins M.J."/>
            <person name="Karaoz U."/>
            <person name="Brodie E.L."/>
            <person name="Williams K.H."/>
            <person name="Hubbard S.S."/>
            <person name="Banfield J.F."/>
        </authorList>
    </citation>
    <scope>NUCLEOTIDE SEQUENCE [LARGE SCALE GENOMIC DNA]</scope>
</reference>
<dbReference type="Gene3D" id="1.10.10.60">
    <property type="entry name" value="Homeodomain-like"/>
    <property type="match status" value="1"/>
</dbReference>
<comment type="caution">
    <text evidence="6">The sequence shown here is derived from an EMBL/GenBank/DDBJ whole genome shotgun (WGS) entry which is preliminary data.</text>
</comment>
<evidence type="ECO:0000259" key="5">
    <source>
        <dbReference type="PROSITE" id="PS50110"/>
    </source>
</evidence>
<dbReference type="PANTHER" id="PTHR32071">
    <property type="entry name" value="TRANSCRIPTIONAL REGULATORY PROTEIN"/>
    <property type="match status" value="1"/>
</dbReference>
<dbReference type="GO" id="GO:0006355">
    <property type="term" value="P:regulation of DNA-templated transcription"/>
    <property type="evidence" value="ECO:0007669"/>
    <property type="project" value="InterPro"/>
</dbReference>
<evidence type="ECO:0000256" key="2">
    <source>
        <dbReference type="ARBA" id="ARBA00022840"/>
    </source>
</evidence>
<dbReference type="GO" id="GO:0005524">
    <property type="term" value="F:ATP binding"/>
    <property type="evidence" value="ECO:0007669"/>
    <property type="project" value="UniProtKB-KW"/>
</dbReference>
<evidence type="ECO:0000256" key="1">
    <source>
        <dbReference type="ARBA" id="ARBA00022741"/>
    </source>
</evidence>
<dbReference type="PROSITE" id="PS50045">
    <property type="entry name" value="SIGMA54_INTERACT_4"/>
    <property type="match status" value="1"/>
</dbReference>
<keyword evidence="3" id="KW-0597">Phosphoprotein</keyword>
<dbReference type="Gene3D" id="3.40.50.300">
    <property type="entry name" value="P-loop containing nucleotide triphosphate hydrolases"/>
    <property type="match status" value="1"/>
</dbReference>
<accession>A0A1F4Q322</accession>
<dbReference type="InterPro" id="IPR027417">
    <property type="entry name" value="P-loop_NTPase"/>
</dbReference>
<evidence type="ECO:0000313" key="7">
    <source>
        <dbReference type="Proteomes" id="UP000178724"/>
    </source>
</evidence>
<name>A0A1F4Q322_UNCSA</name>